<dbReference type="Proteomes" id="UP001501470">
    <property type="component" value="Unassembled WGS sequence"/>
</dbReference>
<protein>
    <submittedName>
        <fullName evidence="1">Uncharacterized protein</fullName>
    </submittedName>
</protein>
<proteinExistence type="predicted"/>
<sequence length="71" mass="8185">MPIVDTQTLILAERDYMFGAGILRLRVERVSTRRFVHDNDTWVMVEAVEIGWDGAPRDLRQVAVRASELSR</sequence>
<gene>
    <name evidence="1" type="ORF">GCM10009827_106120</name>
</gene>
<organism evidence="1 2">
    <name type="scientific">Dactylosporangium maewongense</name>
    <dbReference type="NCBI Taxonomy" id="634393"/>
    <lineage>
        <taxon>Bacteria</taxon>
        <taxon>Bacillati</taxon>
        <taxon>Actinomycetota</taxon>
        <taxon>Actinomycetes</taxon>
        <taxon>Micromonosporales</taxon>
        <taxon>Micromonosporaceae</taxon>
        <taxon>Dactylosporangium</taxon>
    </lineage>
</organism>
<reference evidence="2" key="1">
    <citation type="journal article" date="2019" name="Int. J. Syst. Evol. Microbiol.">
        <title>The Global Catalogue of Microorganisms (GCM) 10K type strain sequencing project: providing services to taxonomists for standard genome sequencing and annotation.</title>
        <authorList>
            <consortium name="The Broad Institute Genomics Platform"/>
            <consortium name="The Broad Institute Genome Sequencing Center for Infectious Disease"/>
            <person name="Wu L."/>
            <person name="Ma J."/>
        </authorList>
    </citation>
    <scope>NUCLEOTIDE SEQUENCE [LARGE SCALE GENOMIC DNA]</scope>
    <source>
        <strain evidence="2">JCM 15933</strain>
    </source>
</reference>
<comment type="caution">
    <text evidence="1">The sequence shown here is derived from an EMBL/GenBank/DDBJ whole genome shotgun (WGS) entry which is preliminary data.</text>
</comment>
<evidence type="ECO:0000313" key="1">
    <source>
        <dbReference type="EMBL" id="GAA1567166.1"/>
    </source>
</evidence>
<name>A0ABP4NUW7_9ACTN</name>
<accession>A0ABP4NUW7</accession>
<dbReference type="EMBL" id="BAAAQD010000038">
    <property type="protein sequence ID" value="GAA1567166.1"/>
    <property type="molecule type" value="Genomic_DNA"/>
</dbReference>
<keyword evidence="2" id="KW-1185">Reference proteome</keyword>
<evidence type="ECO:0000313" key="2">
    <source>
        <dbReference type="Proteomes" id="UP001501470"/>
    </source>
</evidence>
<dbReference type="RefSeq" id="WP_344513388.1">
    <property type="nucleotide sequence ID" value="NZ_BAAAQD010000038.1"/>
</dbReference>